<comment type="similarity">
    <text evidence="1">Belongs to the PIH1 family.</text>
</comment>
<evidence type="ECO:0000313" key="7">
    <source>
        <dbReference type="Proteomes" id="UP001347796"/>
    </source>
</evidence>
<dbReference type="InterPro" id="IPR050734">
    <property type="entry name" value="PIH1/Kintoun_subfamily"/>
</dbReference>
<feature type="domain" description="PIH1D1/2/3 CS-like" evidence="5">
    <location>
        <begin position="227"/>
        <end position="298"/>
    </location>
</feature>
<dbReference type="PANTHER" id="PTHR22997:SF0">
    <property type="entry name" value="PIH1 DOMAIN-CONTAINING PROTEIN 1"/>
    <property type="match status" value="1"/>
</dbReference>
<evidence type="ECO:0000256" key="3">
    <source>
        <dbReference type="ARBA" id="ARBA00046233"/>
    </source>
</evidence>
<dbReference type="GO" id="GO:0006364">
    <property type="term" value="P:rRNA processing"/>
    <property type="evidence" value="ECO:0007669"/>
    <property type="project" value="TreeGrafter"/>
</dbReference>
<feature type="domain" description="PIH1 N-terminal" evidence="4">
    <location>
        <begin position="42"/>
        <end position="184"/>
    </location>
</feature>
<evidence type="ECO:0000256" key="2">
    <source>
        <dbReference type="ARBA" id="ARBA00040540"/>
    </source>
</evidence>
<comment type="caution">
    <text evidence="6">The sequence shown here is derived from an EMBL/GenBank/DDBJ whole genome shotgun (WGS) entry which is preliminary data.</text>
</comment>
<accession>A0AAN8J5W8</accession>
<dbReference type="Pfam" id="PF08190">
    <property type="entry name" value="PIH1"/>
    <property type="match status" value="1"/>
</dbReference>
<dbReference type="AlphaFoldDB" id="A0AAN8J5W8"/>
<gene>
    <name evidence="6" type="ORF">SNE40_018700</name>
</gene>
<evidence type="ECO:0000259" key="4">
    <source>
        <dbReference type="Pfam" id="PF08190"/>
    </source>
</evidence>
<sequence>MENLIESESDQAKALLNQLLIESNNGQNMNEAMAGAQSFPKSYTTVVPTPGFCLKTKNKKGEKFFINICTSENVPKPDDLSDDELIKLLESEDPTGFRIPMSIGAPHAELDKGGSGCTAYDVIVNPEFYNKMETSELFRTFFMTVMLEGVENKYDQELSRNWVILKNKKFAGDLAEQYVRNKSNSLITEMDDTQHKKKIIEEIQPNTIERKRAPEPKFTILQEPTTGHPDFLVAEIHLPQVKTSQTLSLDVGEDRIVLETRSNVYDLDIYLPFNIEQDECGAQFDRKTKILTITMPVQPLN</sequence>
<evidence type="ECO:0000313" key="6">
    <source>
        <dbReference type="EMBL" id="KAK6170272.1"/>
    </source>
</evidence>
<keyword evidence="7" id="KW-1185">Reference proteome</keyword>
<dbReference type="GO" id="GO:0000492">
    <property type="term" value="P:box C/D snoRNP assembly"/>
    <property type="evidence" value="ECO:0007669"/>
    <property type="project" value="TreeGrafter"/>
</dbReference>
<dbReference type="Proteomes" id="UP001347796">
    <property type="component" value="Unassembled WGS sequence"/>
</dbReference>
<dbReference type="GO" id="GO:1990904">
    <property type="term" value="C:ribonucleoprotein complex"/>
    <property type="evidence" value="ECO:0007669"/>
    <property type="project" value="TreeGrafter"/>
</dbReference>
<organism evidence="6 7">
    <name type="scientific">Patella caerulea</name>
    <name type="common">Rayed Mediterranean limpet</name>
    <dbReference type="NCBI Taxonomy" id="87958"/>
    <lineage>
        <taxon>Eukaryota</taxon>
        <taxon>Metazoa</taxon>
        <taxon>Spiralia</taxon>
        <taxon>Lophotrochozoa</taxon>
        <taxon>Mollusca</taxon>
        <taxon>Gastropoda</taxon>
        <taxon>Patellogastropoda</taxon>
        <taxon>Patelloidea</taxon>
        <taxon>Patellidae</taxon>
        <taxon>Patella</taxon>
    </lineage>
</organism>
<dbReference type="InterPro" id="IPR041442">
    <property type="entry name" value="PIH1D1/2/3_CS-like"/>
</dbReference>
<evidence type="ECO:0000256" key="1">
    <source>
        <dbReference type="ARBA" id="ARBA00008511"/>
    </source>
</evidence>
<dbReference type="GO" id="GO:0097255">
    <property type="term" value="C:R2TP complex"/>
    <property type="evidence" value="ECO:0007669"/>
    <property type="project" value="TreeGrafter"/>
</dbReference>
<dbReference type="InterPro" id="IPR012981">
    <property type="entry name" value="PIH1_N"/>
</dbReference>
<comment type="function">
    <text evidence="3">Involved in the assembly of C/D box small nucleolar ribonucleoprotein (snoRNP) particles. Recruits the SWI/SNF complex to the core promoter of rRNA genes and enhances pre-rRNA transcription. Mediates interaction of TELO2 with the R2TP complex which is necessary for the stability of MTOR and SMG1. Positively regulates the assembly and activity of the mTORC1 complex.</text>
</comment>
<reference evidence="6 7" key="1">
    <citation type="submission" date="2024-01" db="EMBL/GenBank/DDBJ databases">
        <title>The genome of the rayed Mediterranean limpet Patella caerulea (Linnaeus, 1758).</title>
        <authorList>
            <person name="Anh-Thu Weber A."/>
            <person name="Halstead-Nussloch G."/>
        </authorList>
    </citation>
    <scope>NUCLEOTIDE SEQUENCE [LARGE SCALE GENOMIC DNA]</scope>
    <source>
        <strain evidence="6">AATW-2023a</strain>
        <tissue evidence="6">Whole specimen</tissue>
    </source>
</reference>
<dbReference type="Pfam" id="PF18201">
    <property type="entry name" value="PIH1_CS"/>
    <property type="match status" value="1"/>
</dbReference>
<protein>
    <recommendedName>
        <fullName evidence="2">PIH1 domain-containing protein 1</fullName>
    </recommendedName>
</protein>
<proteinExistence type="inferred from homology"/>
<dbReference type="GO" id="GO:0005737">
    <property type="term" value="C:cytoplasm"/>
    <property type="evidence" value="ECO:0007669"/>
    <property type="project" value="TreeGrafter"/>
</dbReference>
<name>A0AAN8J5W8_PATCE</name>
<evidence type="ECO:0000259" key="5">
    <source>
        <dbReference type="Pfam" id="PF18201"/>
    </source>
</evidence>
<dbReference type="PANTHER" id="PTHR22997">
    <property type="entry name" value="PIH1 DOMAIN-CONTAINING PROTEIN 1"/>
    <property type="match status" value="1"/>
</dbReference>
<dbReference type="EMBL" id="JAZGQO010000014">
    <property type="protein sequence ID" value="KAK6170272.1"/>
    <property type="molecule type" value="Genomic_DNA"/>
</dbReference>